<evidence type="ECO:0000313" key="2">
    <source>
        <dbReference type="EMBL" id="EGF89522.1"/>
    </source>
</evidence>
<evidence type="ECO:0000313" key="3">
    <source>
        <dbReference type="Proteomes" id="UP000006512"/>
    </source>
</evidence>
<dbReference type="HOGENOM" id="CLU_1375747_0_0_5"/>
<dbReference type="RefSeq" id="WP_006274717.1">
    <property type="nucleotide sequence ID" value="NZ_GL883080.1"/>
</dbReference>
<reference evidence="3" key="1">
    <citation type="submission" date="2011-03" db="EMBL/GenBank/DDBJ databases">
        <title>Draft genome sequence of Brevundimonas diminuta.</title>
        <authorList>
            <person name="Brown P.J.B."/>
            <person name="Buechlein A."/>
            <person name="Hemmerich C."/>
            <person name="Brun Y.V."/>
        </authorList>
    </citation>
    <scope>NUCLEOTIDE SEQUENCE [LARGE SCALE GENOMIC DNA]</scope>
    <source>
        <strain evidence="3">C19</strain>
    </source>
</reference>
<protein>
    <submittedName>
        <fullName evidence="2">TonB protein</fullName>
    </submittedName>
</protein>
<dbReference type="AlphaFoldDB" id="F4QS02"/>
<organism evidence="2 3">
    <name type="scientific">Asticcacaulis biprosthecium C19</name>
    <dbReference type="NCBI Taxonomy" id="715226"/>
    <lineage>
        <taxon>Bacteria</taxon>
        <taxon>Pseudomonadati</taxon>
        <taxon>Pseudomonadota</taxon>
        <taxon>Alphaproteobacteria</taxon>
        <taxon>Caulobacterales</taxon>
        <taxon>Caulobacteraceae</taxon>
        <taxon>Asticcacaulis</taxon>
    </lineage>
</organism>
<dbReference type="eggNOG" id="COG0810">
    <property type="taxonomic scope" value="Bacteria"/>
</dbReference>
<proteinExistence type="predicted"/>
<accession>F4QS02</accession>
<keyword evidence="3" id="KW-1185">Reference proteome</keyword>
<dbReference type="EMBL" id="GL883080">
    <property type="protein sequence ID" value="EGF89522.1"/>
    <property type="molecule type" value="Genomic_DNA"/>
</dbReference>
<dbReference type="STRING" id="715226.ABI_39370"/>
<feature type="region of interest" description="Disordered" evidence="1">
    <location>
        <begin position="1"/>
        <end position="98"/>
    </location>
</feature>
<evidence type="ECO:0000256" key="1">
    <source>
        <dbReference type="SAM" id="MobiDB-lite"/>
    </source>
</evidence>
<gene>
    <name evidence="2" type="ORF">ABI_39370</name>
</gene>
<dbReference type="OrthoDB" id="7201913at2"/>
<dbReference type="Proteomes" id="UP000006512">
    <property type="component" value="Unassembled WGS sequence"/>
</dbReference>
<sequence>MINQRFSVHVPEFAPSPPTTVTIERLPEKEVPPKPVKTTLPPQTTLNPRPVDAPIPDEVETTPMTPSDTPADTDGKTPPIPASEPTTGPATEPAPPGPVYVNAKWTRFPDSDALMSYYPSAAEDAEAVGTATVECTVVDTRGRVTCAIVSESPKGYGFGKATVTMVQKEGRVDTRQGDVRVGSKLRTTVRWTLE</sequence>
<name>F4QS02_9CAUL</name>